<accession>A0AAD3XR39</accession>
<comment type="caution">
    <text evidence="2">The sequence shown here is derived from an EMBL/GenBank/DDBJ whole genome shotgun (WGS) entry which is preliminary data.</text>
</comment>
<proteinExistence type="predicted"/>
<name>A0AAD3XR39_NEPGR</name>
<dbReference type="InterPro" id="IPR055281">
    <property type="entry name" value="GIR1-2/SIED1"/>
</dbReference>
<dbReference type="Proteomes" id="UP001279734">
    <property type="component" value="Unassembled WGS sequence"/>
</dbReference>
<dbReference type="AlphaFoldDB" id="A0AAD3XR39"/>
<protein>
    <recommendedName>
        <fullName evidence="1">GIR1-like zinc ribbon domain-containing protein</fullName>
    </recommendedName>
</protein>
<gene>
    <name evidence="2" type="ORF">Nepgr_015222</name>
</gene>
<dbReference type="PANTHER" id="PTHR33177:SF24">
    <property type="entry name" value="FILAMENTOUS HEMAGGLUTININ TRANSPORTER"/>
    <property type="match status" value="1"/>
</dbReference>
<organism evidence="2 3">
    <name type="scientific">Nepenthes gracilis</name>
    <name type="common">Slender pitcher plant</name>
    <dbReference type="NCBI Taxonomy" id="150966"/>
    <lineage>
        <taxon>Eukaryota</taxon>
        <taxon>Viridiplantae</taxon>
        <taxon>Streptophyta</taxon>
        <taxon>Embryophyta</taxon>
        <taxon>Tracheophyta</taxon>
        <taxon>Spermatophyta</taxon>
        <taxon>Magnoliopsida</taxon>
        <taxon>eudicotyledons</taxon>
        <taxon>Gunneridae</taxon>
        <taxon>Pentapetalae</taxon>
        <taxon>Caryophyllales</taxon>
        <taxon>Nepenthaceae</taxon>
        <taxon>Nepenthes</taxon>
    </lineage>
</organism>
<dbReference type="EMBL" id="BSYO01000012">
    <property type="protein sequence ID" value="GMH13381.1"/>
    <property type="molecule type" value="Genomic_DNA"/>
</dbReference>
<evidence type="ECO:0000259" key="1">
    <source>
        <dbReference type="Pfam" id="PF24747"/>
    </source>
</evidence>
<sequence length="206" mass="22341">MAADVSRQITKNEAKSNALITRDFLGGCVGIESKELDLDLHVPSGWEKRLDLKSGKVYIQKCSPSTSADEKNFTNQTSSSRLQDLNLPPQAKQTLNLFEDASLDLKLASHCSSSNNYQSVCTLDKVKSALDRADRESSKKRCTPSVLPDGLPSLPCDQTGLMAAAACPGCLLYVLISKSSPRCPKCSSVIPLPVLKKPRIDLNMSI</sequence>
<reference evidence="2" key="1">
    <citation type="submission" date="2023-05" db="EMBL/GenBank/DDBJ databases">
        <title>Nepenthes gracilis genome sequencing.</title>
        <authorList>
            <person name="Fukushima K."/>
        </authorList>
    </citation>
    <scope>NUCLEOTIDE SEQUENCE</scope>
    <source>
        <strain evidence="2">SING2019-196</strain>
    </source>
</reference>
<evidence type="ECO:0000313" key="3">
    <source>
        <dbReference type="Proteomes" id="UP001279734"/>
    </source>
</evidence>
<keyword evidence="3" id="KW-1185">Reference proteome</keyword>
<dbReference type="PANTHER" id="PTHR33177">
    <property type="entry name" value="PUTATIVE-RELATED"/>
    <property type="match status" value="1"/>
</dbReference>
<dbReference type="InterPro" id="IPR056440">
    <property type="entry name" value="Zn-ribbon_GIR1"/>
</dbReference>
<evidence type="ECO:0000313" key="2">
    <source>
        <dbReference type="EMBL" id="GMH13381.1"/>
    </source>
</evidence>
<dbReference type="Pfam" id="PF24747">
    <property type="entry name" value="Zn-ribbon_GIR1"/>
    <property type="match status" value="1"/>
</dbReference>
<feature type="domain" description="GIR1-like zinc ribbon" evidence="1">
    <location>
        <begin position="165"/>
        <end position="192"/>
    </location>
</feature>